<keyword evidence="3" id="KW-1185">Reference proteome</keyword>
<feature type="region of interest" description="Disordered" evidence="1">
    <location>
        <begin position="145"/>
        <end position="164"/>
    </location>
</feature>
<proteinExistence type="predicted"/>
<accession>A0AAF0U3I4</accession>
<name>A0AAF0U3I4_SOLVR</name>
<dbReference type="PANTHER" id="PTHR21551:SF16">
    <property type="entry name" value="LOW QUALITY PROTEIN: PROTEIN PAT1 HOMOLOG 1-LIKE"/>
    <property type="match status" value="1"/>
</dbReference>
<evidence type="ECO:0000313" key="2">
    <source>
        <dbReference type="EMBL" id="WMV38647.1"/>
    </source>
</evidence>
<protein>
    <submittedName>
        <fullName evidence="2">Uncharacterized protein</fullName>
    </submittedName>
</protein>
<dbReference type="GO" id="GO:0003723">
    <property type="term" value="F:RNA binding"/>
    <property type="evidence" value="ECO:0007669"/>
    <property type="project" value="TreeGrafter"/>
</dbReference>
<dbReference type="Proteomes" id="UP001234989">
    <property type="component" value="Chromosome 7"/>
</dbReference>
<sequence length="164" mass="19099">MVGSEIFLVETYMSTFYLFFLVEQKCHWTMASWTWSNWRPWIRIFFQGKEIPLLFLAGTPSASSRYETTYIGSSAAEWSKEADFLDWFDQDFSDSESYQESKRWSSKSHISVVHLAESKPLYRTSLYPQRPQQLQHFLSEPILVPKSSFNSFPPPGGQSQQSSP</sequence>
<dbReference type="EMBL" id="CP133618">
    <property type="protein sequence ID" value="WMV38647.1"/>
    <property type="molecule type" value="Genomic_DNA"/>
</dbReference>
<dbReference type="InterPro" id="IPR039900">
    <property type="entry name" value="Pat1-like"/>
</dbReference>
<dbReference type="GO" id="GO:0000932">
    <property type="term" value="C:P-body"/>
    <property type="evidence" value="ECO:0007669"/>
    <property type="project" value="TreeGrafter"/>
</dbReference>
<dbReference type="GO" id="GO:0000290">
    <property type="term" value="P:deadenylation-dependent decapping of nuclear-transcribed mRNA"/>
    <property type="evidence" value="ECO:0007669"/>
    <property type="project" value="InterPro"/>
</dbReference>
<organism evidence="2 3">
    <name type="scientific">Solanum verrucosum</name>
    <dbReference type="NCBI Taxonomy" id="315347"/>
    <lineage>
        <taxon>Eukaryota</taxon>
        <taxon>Viridiplantae</taxon>
        <taxon>Streptophyta</taxon>
        <taxon>Embryophyta</taxon>
        <taxon>Tracheophyta</taxon>
        <taxon>Spermatophyta</taxon>
        <taxon>Magnoliopsida</taxon>
        <taxon>eudicotyledons</taxon>
        <taxon>Gunneridae</taxon>
        <taxon>Pentapetalae</taxon>
        <taxon>asterids</taxon>
        <taxon>lamiids</taxon>
        <taxon>Solanales</taxon>
        <taxon>Solanaceae</taxon>
        <taxon>Solanoideae</taxon>
        <taxon>Solaneae</taxon>
        <taxon>Solanum</taxon>
    </lineage>
</organism>
<evidence type="ECO:0000256" key="1">
    <source>
        <dbReference type="SAM" id="MobiDB-lite"/>
    </source>
</evidence>
<gene>
    <name evidence="2" type="ORF">MTR67_032032</name>
</gene>
<dbReference type="PANTHER" id="PTHR21551">
    <property type="entry name" value="TOPOISOMERASE II-ASSOCIATED PROTEIN PAT1"/>
    <property type="match status" value="1"/>
</dbReference>
<dbReference type="GO" id="GO:0033962">
    <property type="term" value="P:P-body assembly"/>
    <property type="evidence" value="ECO:0007669"/>
    <property type="project" value="TreeGrafter"/>
</dbReference>
<dbReference type="AlphaFoldDB" id="A0AAF0U3I4"/>
<reference evidence="2" key="1">
    <citation type="submission" date="2023-08" db="EMBL/GenBank/DDBJ databases">
        <title>A de novo genome assembly of Solanum verrucosum Schlechtendal, a Mexican diploid species geographically isolated from the other diploid A-genome species in potato relatives.</title>
        <authorList>
            <person name="Hosaka K."/>
        </authorList>
    </citation>
    <scope>NUCLEOTIDE SEQUENCE</scope>
    <source>
        <tissue evidence="2">Young leaves</tissue>
    </source>
</reference>
<evidence type="ECO:0000313" key="3">
    <source>
        <dbReference type="Proteomes" id="UP001234989"/>
    </source>
</evidence>